<dbReference type="InterPro" id="IPR056431">
    <property type="entry name" value="C2CD5_YbjQ-rel_dom"/>
</dbReference>
<name>A0A0K0D4P0_ANGCA</name>
<accession>A0A0K0D4P0</accession>
<dbReference type="AlphaFoldDB" id="A0A0K0D4P0"/>
<dbReference type="GO" id="GO:0090314">
    <property type="term" value="P:positive regulation of protein targeting to membrane"/>
    <property type="evidence" value="ECO:0007669"/>
    <property type="project" value="TreeGrafter"/>
</dbReference>
<reference evidence="2" key="1">
    <citation type="submission" date="2012-09" db="EMBL/GenBank/DDBJ databases">
        <authorList>
            <person name="Martin A.A."/>
        </authorList>
    </citation>
    <scope>NUCLEOTIDE SEQUENCE</scope>
</reference>
<dbReference type="GO" id="GO:0072659">
    <property type="term" value="P:protein localization to plasma membrane"/>
    <property type="evidence" value="ECO:0007669"/>
    <property type="project" value="TreeGrafter"/>
</dbReference>
<dbReference type="GO" id="GO:0031340">
    <property type="term" value="P:positive regulation of vesicle fusion"/>
    <property type="evidence" value="ECO:0007669"/>
    <property type="project" value="TreeGrafter"/>
</dbReference>
<sequence length="259" mass="29681">MFSLLPICKVLCENCSMAFFFCTKYSLSFVYTGYQVPFDYRVVEIVGLVHHLKCEKDPDYEWLDRIRTPRATNEARQSAMRDALKNAGVSLYLDTEGSSTDLFTVRVLGTALRIEKGKDAGYFLETYTSLLFRQCGTGAIVAVRAVHILEDDDDDPELTRKRWWNDLRAECHQQAVAVDCNLIIGYSEQFTVNDGLYADVFLSIYILHLSTRECSLSESCLHEILAYRLTALKTVCRLFAIQQTIIENWLKEKRNEGHA</sequence>
<dbReference type="GO" id="GO:0005509">
    <property type="term" value="F:calcium ion binding"/>
    <property type="evidence" value="ECO:0007669"/>
    <property type="project" value="TreeGrafter"/>
</dbReference>
<dbReference type="InterPro" id="IPR038983">
    <property type="entry name" value="C2CD5"/>
</dbReference>
<dbReference type="GO" id="GO:0010828">
    <property type="term" value="P:positive regulation of D-glucose transmembrane transport"/>
    <property type="evidence" value="ECO:0007669"/>
    <property type="project" value="TreeGrafter"/>
</dbReference>
<evidence type="ECO:0000259" key="1">
    <source>
        <dbReference type="Pfam" id="PF23025"/>
    </source>
</evidence>
<dbReference type="Pfam" id="PF23025">
    <property type="entry name" value="YbjQ_2"/>
    <property type="match status" value="1"/>
</dbReference>
<dbReference type="GO" id="GO:0065002">
    <property type="term" value="P:intracellular protein transmembrane transport"/>
    <property type="evidence" value="ECO:0007669"/>
    <property type="project" value="TreeGrafter"/>
</dbReference>
<dbReference type="WBParaSite" id="ACAC_0000503501-mRNA-1">
    <property type="protein sequence ID" value="ACAC_0000503501-mRNA-1"/>
    <property type="gene ID" value="ACAC_0000503501"/>
</dbReference>
<dbReference type="PANTHER" id="PTHR37412">
    <property type="entry name" value="C2 DOMAIN-CONTAINING PROTEIN 5"/>
    <property type="match status" value="1"/>
</dbReference>
<evidence type="ECO:0000313" key="3">
    <source>
        <dbReference type="WBParaSite" id="ACAC_0000503501-mRNA-1"/>
    </source>
</evidence>
<dbReference type="Proteomes" id="UP000035642">
    <property type="component" value="Unassembled WGS sequence"/>
</dbReference>
<proteinExistence type="predicted"/>
<keyword evidence="2" id="KW-1185">Reference proteome</keyword>
<organism evidence="2 3">
    <name type="scientific">Angiostrongylus cantonensis</name>
    <name type="common">Rat lungworm</name>
    <dbReference type="NCBI Taxonomy" id="6313"/>
    <lineage>
        <taxon>Eukaryota</taxon>
        <taxon>Metazoa</taxon>
        <taxon>Ecdysozoa</taxon>
        <taxon>Nematoda</taxon>
        <taxon>Chromadorea</taxon>
        <taxon>Rhabditida</taxon>
        <taxon>Rhabditina</taxon>
        <taxon>Rhabditomorpha</taxon>
        <taxon>Strongyloidea</taxon>
        <taxon>Metastrongylidae</taxon>
        <taxon>Angiostrongylus</taxon>
    </lineage>
</organism>
<reference evidence="3" key="2">
    <citation type="submission" date="2017-02" db="UniProtKB">
        <authorList>
            <consortium name="WormBaseParasite"/>
        </authorList>
    </citation>
    <scope>IDENTIFICATION</scope>
</reference>
<evidence type="ECO:0000313" key="2">
    <source>
        <dbReference type="Proteomes" id="UP000035642"/>
    </source>
</evidence>
<dbReference type="GO" id="GO:0005886">
    <property type="term" value="C:plasma membrane"/>
    <property type="evidence" value="ECO:0007669"/>
    <property type="project" value="TreeGrafter"/>
</dbReference>
<protein>
    <submittedName>
        <fullName evidence="3">3'-5' exonuclease domain-containing protein</fullName>
    </submittedName>
</protein>
<dbReference type="GO" id="GO:0005544">
    <property type="term" value="F:calcium-dependent phospholipid binding"/>
    <property type="evidence" value="ECO:0007669"/>
    <property type="project" value="InterPro"/>
</dbReference>
<dbReference type="STRING" id="6313.A0A0K0D4P0"/>
<feature type="domain" description="C2" evidence="1">
    <location>
        <begin position="135"/>
        <end position="195"/>
    </location>
</feature>
<dbReference type="PANTHER" id="PTHR37412:SF2">
    <property type="entry name" value="C2 DOMAIN-CONTAINING PROTEIN 5"/>
    <property type="match status" value="1"/>
</dbReference>